<dbReference type="SUPFAM" id="SSF57716">
    <property type="entry name" value="Glucocorticoid receptor-like (DNA-binding domain)"/>
    <property type="match status" value="1"/>
</dbReference>
<evidence type="ECO:0000256" key="4">
    <source>
        <dbReference type="ARBA" id="ARBA00022723"/>
    </source>
</evidence>
<evidence type="ECO:0000256" key="15">
    <source>
        <dbReference type="HAMAP-Rule" id="MF_00103"/>
    </source>
</evidence>
<keyword evidence="6 15" id="KW-0863">Zinc-finger</keyword>
<gene>
    <name evidence="15" type="primary">mutM</name>
    <name evidence="15" type="synonym">fpg</name>
    <name evidence="18" type="ORF">DFP79_3249</name>
</gene>
<dbReference type="Gene3D" id="1.10.8.50">
    <property type="match status" value="1"/>
</dbReference>
<keyword evidence="5 15" id="KW-0227">DNA damage</keyword>
<keyword evidence="7 15" id="KW-0378">Hydrolase</keyword>
<comment type="subunit">
    <text evidence="3 15">Monomer.</text>
</comment>
<organism evidence="18 19">
    <name type="scientific">Marinomonas balearica</name>
    <dbReference type="NCBI Taxonomy" id="491947"/>
    <lineage>
        <taxon>Bacteria</taxon>
        <taxon>Pseudomonadati</taxon>
        <taxon>Pseudomonadota</taxon>
        <taxon>Gammaproteobacteria</taxon>
        <taxon>Oceanospirillales</taxon>
        <taxon>Oceanospirillaceae</taxon>
        <taxon>Marinomonas</taxon>
    </lineage>
</organism>
<dbReference type="InterPro" id="IPR000214">
    <property type="entry name" value="Znf_DNA_glyclase/AP_lyase"/>
</dbReference>
<dbReference type="EC" id="4.2.99.18" evidence="15"/>
<dbReference type="PROSITE" id="PS51068">
    <property type="entry name" value="FPG_CAT"/>
    <property type="match status" value="1"/>
</dbReference>
<name>A0A4R6M3M9_9GAMM</name>
<dbReference type="InterPro" id="IPR010663">
    <property type="entry name" value="Znf_FPG/IleRS"/>
</dbReference>
<comment type="cofactor">
    <cofactor evidence="15">
        <name>Zn(2+)</name>
        <dbReference type="ChEBI" id="CHEBI:29105"/>
    </cofactor>
    <text evidence="15">Binds 1 zinc ion per subunit.</text>
</comment>
<comment type="similarity">
    <text evidence="2 15">Belongs to the FPG family.</text>
</comment>
<dbReference type="AlphaFoldDB" id="A0A4R6M3M9"/>
<dbReference type="NCBIfam" id="NF002211">
    <property type="entry name" value="PRK01103.1"/>
    <property type="match status" value="1"/>
</dbReference>
<comment type="catalytic activity">
    <reaction evidence="1 15">
        <text>Hydrolysis of DNA containing ring-opened 7-methylguanine residues, releasing 2,6-diamino-4-hydroxy-5-(N-methyl)formamidopyrimidine.</text>
        <dbReference type="EC" id="3.2.2.23"/>
    </reaction>
</comment>
<dbReference type="EMBL" id="SNXC01000015">
    <property type="protein sequence ID" value="TDO95891.1"/>
    <property type="molecule type" value="Genomic_DNA"/>
</dbReference>
<comment type="caution">
    <text evidence="18">The sequence shown here is derived from an EMBL/GenBank/DDBJ whole genome shotgun (WGS) entry which is preliminary data.</text>
</comment>
<keyword evidence="4 15" id="KW-0479">Metal-binding</keyword>
<dbReference type="PROSITE" id="PS51066">
    <property type="entry name" value="ZF_FPG_2"/>
    <property type="match status" value="1"/>
</dbReference>
<dbReference type="InterPro" id="IPR035937">
    <property type="entry name" value="FPG_N"/>
</dbReference>
<dbReference type="GO" id="GO:0006284">
    <property type="term" value="P:base-excision repair"/>
    <property type="evidence" value="ECO:0007669"/>
    <property type="project" value="InterPro"/>
</dbReference>
<evidence type="ECO:0000256" key="3">
    <source>
        <dbReference type="ARBA" id="ARBA00011245"/>
    </source>
</evidence>
<dbReference type="FunFam" id="3.20.190.10:FF:000001">
    <property type="entry name" value="Formamidopyrimidine-DNA glycosylase"/>
    <property type="match status" value="1"/>
</dbReference>
<evidence type="ECO:0000256" key="1">
    <source>
        <dbReference type="ARBA" id="ARBA00001668"/>
    </source>
</evidence>
<feature type="active site" description="Proton donor; for delta-elimination activity" evidence="15">
    <location>
        <position position="261"/>
    </location>
</feature>
<evidence type="ECO:0000256" key="10">
    <source>
        <dbReference type="ARBA" id="ARBA00023204"/>
    </source>
</evidence>
<dbReference type="GO" id="GO:0034039">
    <property type="term" value="F:8-oxo-7,8-dihydroguanine DNA N-glycosylase activity"/>
    <property type="evidence" value="ECO:0007669"/>
    <property type="project" value="TreeGrafter"/>
</dbReference>
<keyword evidence="8 15" id="KW-0862">Zinc</keyword>
<evidence type="ECO:0000256" key="5">
    <source>
        <dbReference type="ARBA" id="ARBA00022763"/>
    </source>
</evidence>
<feature type="domain" description="Formamidopyrimidine-DNA glycosylase catalytic" evidence="17">
    <location>
        <begin position="2"/>
        <end position="113"/>
    </location>
</feature>
<evidence type="ECO:0000256" key="7">
    <source>
        <dbReference type="ARBA" id="ARBA00022801"/>
    </source>
</evidence>
<dbReference type="SUPFAM" id="SSF81624">
    <property type="entry name" value="N-terminal domain of MutM-like DNA repair proteins"/>
    <property type="match status" value="1"/>
</dbReference>
<evidence type="ECO:0000256" key="2">
    <source>
        <dbReference type="ARBA" id="ARBA00009409"/>
    </source>
</evidence>
<dbReference type="SUPFAM" id="SSF46946">
    <property type="entry name" value="S13-like H2TH domain"/>
    <property type="match status" value="1"/>
</dbReference>
<feature type="binding site" evidence="15">
    <location>
        <position position="90"/>
    </location>
    <ligand>
        <name>DNA</name>
        <dbReference type="ChEBI" id="CHEBI:16991"/>
    </ligand>
</feature>
<comment type="function">
    <text evidence="15">Involved in base excision repair of DNA damaged by oxidation or by mutagenic agents. Acts as DNA glycosylase that recognizes and removes damaged bases. Has a preference for oxidized purines, such as 7,8-dihydro-8-oxoguanine (8-oxoG). Has AP (apurinic/apyrimidinic) lyase activity and introduces nicks in the DNA strand. Cleaves the DNA backbone by beta-delta elimination to generate a single-strand break at the site of the removed base with both 3'- and 5'-phosphates.</text>
</comment>
<feature type="binding site" evidence="15">
    <location>
        <position position="110"/>
    </location>
    <ligand>
        <name>DNA</name>
        <dbReference type="ChEBI" id="CHEBI:16991"/>
    </ligand>
</feature>
<dbReference type="Proteomes" id="UP000294656">
    <property type="component" value="Unassembled WGS sequence"/>
</dbReference>
<dbReference type="Pfam" id="PF06831">
    <property type="entry name" value="H2TH"/>
    <property type="match status" value="1"/>
</dbReference>
<evidence type="ECO:0000313" key="18">
    <source>
        <dbReference type="EMBL" id="TDO95891.1"/>
    </source>
</evidence>
<dbReference type="SMART" id="SM01232">
    <property type="entry name" value="H2TH"/>
    <property type="match status" value="1"/>
</dbReference>
<dbReference type="InterPro" id="IPR012319">
    <property type="entry name" value="FPG_cat"/>
</dbReference>
<evidence type="ECO:0000256" key="8">
    <source>
        <dbReference type="ARBA" id="ARBA00022833"/>
    </source>
</evidence>
<keyword evidence="9 15" id="KW-0238">DNA-binding</keyword>
<dbReference type="NCBIfam" id="TIGR00577">
    <property type="entry name" value="fpg"/>
    <property type="match status" value="1"/>
</dbReference>
<keyword evidence="19" id="KW-1185">Reference proteome</keyword>
<dbReference type="InterPro" id="IPR020629">
    <property type="entry name" value="FPG_Glyclase"/>
</dbReference>
<dbReference type="InterPro" id="IPR015886">
    <property type="entry name" value="H2TH_FPG"/>
</dbReference>
<dbReference type="InterPro" id="IPR010979">
    <property type="entry name" value="Ribosomal_uS13-like_H2TH"/>
</dbReference>
<feature type="domain" description="FPG-type" evidence="16">
    <location>
        <begin position="237"/>
        <end position="271"/>
    </location>
</feature>
<evidence type="ECO:0000256" key="14">
    <source>
        <dbReference type="ARBA" id="ARBA00044632"/>
    </source>
</evidence>
<dbReference type="OrthoDB" id="9800855at2"/>
<dbReference type="SMART" id="SM00898">
    <property type="entry name" value="Fapy_DNA_glyco"/>
    <property type="match status" value="1"/>
</dbReference>
<evidence type="ECO:0000256" key="11">
    <source>
        <dbReference type="ARBA" id="ARBA00023239"/>
    </source>
</evidence>
<keyword evidence="13 15" id="KW-0326">Glycosidase</keyword>
<evidence type="ECO:0000259" key="16">
    <source>
        <dbReference type="PROSITE" id="PS51066"/>
    </source>
</evidence>
<dbReference type="FunFam" id="1.10.8.50:FF:000003">
    <property type="entry name" value="Formamidopyrimidine-DNA glycosylase"/>
    <property type="match status" value="1"/>
</dbReference>
<reference evidence="18 19" key="1">
    <citation type="submission" date="2019-03" db="EMBL/GenBank/DDBJ databases">
        <title>Genomic Encyclopedia of Type Strains, Phase III (KMG-III): the genomes of soil and plant-associated and newly described type strains.</title>
        <authorList>
            <person name="Whitman W."/>
        </authorList>
    </citation>
    <scope>NUCLEOTIDE SEQUENCE [LARGE SCALE GENOMIC DNA]</scope>
    <source>
        <strain evidence="18 19">CECT 7378</strain>
    </source>
</reference>
<protein>
    <recommendedName>
        <fullName evidence="15">Formamidopyrimidine-DNA glycosylase</fullName>
        <shortName evidence="15">Fapy-DNA glycosylase</shortName>
        <ecNumber evidence="15">3.2.2.23</ecNumber>
    </recommendedName>
    <alternativeName>
        <fullName evidence="15">DNA-(apurinic or apyrimidinic site) lyase MutM</fullName>
        <shortName evidence="15">AP lyase MutM</shortName>
        <ecNumber evidence="15">4.2.99.18</ecNumber>
    </alternativeName>
</protein>
<feature type="active site" description="Schiff-base intermediate with DNA" evidence="15">
    <location>
        <position position="2"/>
    </location>
</feature>
<dbReference type="Pfam" id="PF06827">
    <property type="entry name" value="zf-FPG_IleRS"/>
    <property type="match status" value="1"/>
</dbReference>
<keyword evidence="11 15" id="KW-0456">Lyase</keyword>
<evidence type="ECO:0000259" key="17">
    <source>
        <dbReference type="PROSITE" id="PS51068"/>
    </source>
</evidence>
<dbReference type="InterPro" id="IPR015887">
    <property type="entry name" value="DNA_glyclase_Znf_dom_DNA_BS"/>
</dbReference>
<feature type="active site" description="Proton donor" evidence="15">
    <location>
        <position position="3"/>
    </location>
</feature>
<feature type="binding site" evidence="15">
    <location>
        <position position="152"/>
    </location>
    <ligand>
        <name>DNA</name>
        <dbReference type="ChEBI" id="CHEBI:16991"/>
    </ligand>
</feature>
<dbReference type="GO" id="GO:0008270">
    <property type="term" value="F:zinc ion binding"/>
    <property type="evidence" value="ECO:0007669"/>
    <property type="project" value="UniProtKB-UniRule"/>
</dbReference>
<keyword evidence="12 15" id="KW-0511">Multifunctional enzyme</keyword>
<dbReference type="HAMAP" id="MF_00103">
    <property type="entry name" value="Fapy_DNA_glycosyl"/>
    <property type="match status" value="1"/>
</dbReference>
<dbReference type="PROSITE" id="PS01242">
    <property type="entry name" value="ZF_FPG_1"/>
    <property type="match status" value="1"/>
</dbReference>
<evidence type="ECO:0000256" key="12">
    <source>
        <dbReference type="ARBA" id="ARBA00023268"/>
    </source>
</evidence>
<sequence>MPELPEVETTKRGIEPNIVNKTIQHLVIRQPKLRWPIPDAVNALVGQKVEGVSRRGKYIGVHTKAGTLIIHLGMSGSLYFVDVGTPPLFHDHVDIELLGSPIVMRYTDPRRFGAMLWQEGDWLEHELLKSLGPEPLTDEFNAKYLYERAKGRKQAIKMFIMDSKVVVGVGNIYANEALFKAGIHPKRAAGNISLARFEKFVSSIKMVLSAAIEQGGTTLKDFVGGDGKPGYFKQELAVYGRAGKPCIECSILLKEIRLGQRSTVYCNNCQA</sequence>
<dbReference type="CDD" id="cd08966">
    <property type="entry name" value="EcFpg-like_N"/>
    <property type="match status" value="1"/>
</dbReference>
<dbReference type="Gene3D" id="3.20.190.10">
    <property type="entry name" value="MutM-like, N-terminal"/>
    <property type="match status" value="1"/>
</dbReference>
<dbReference type="PANTHER" id="PTHR22993">
    <property type="entry name" value="FORMAMIDOPYRIMIDINE-DNA GLYCOSYLASE"/>
    <property type="match status" value="1"/>
</dbReference>
<evidence type="ECO:0000256" key="13">
    <source>
        <dbReference type="ARBA" id="ARBA00023295"/>
    </source>
</evidence>
<dbReference type="PANTHER" id="PTHR22993:SF9">
    <property type="entry name" value="FORMAMIDOPYRIMIDINE-DNA GLYCOSYLASE"/>
    <property type="match status" value="1"/>
</dbReference>
<proteinExistence type="inferred from homology"/>
<evidence type="ECO:0000313" key="19">
    <source>
        <dbReference type="Proteomes" id="UP000294656"/>
    </source>
</evidence>
<comment type="catalytic activity">
    <reaction evidence="14 15">
        <text>2'-deoxyribonucleotide-(2'-deoxyribose 5'-phosphate)-2'-deoxyribonucleotide-DNA = a 3'-end 2'-deoxyribonucleotide-(2,3-dehydro-2,3-deoxyribose 5'-phosphate)-DNA + a 5'-end 5'-phospho-2'-deoxyribonucleoside-DNA + H(+)</text>
        <dbReference type="Rhea" id="RHEA:66592"/>
        <dbReference type="Rhea" id="RHEA-COMP:13180"/>
        <dbReference type="Rhea" id="RHEA-COMP:16897"/>
        <dbReference type="Rhea" id="RHEA-COMP:17067"/>
        <dbReference type="ChEBI" id="CHEBI:15378"/>
        <dbReference type="ChEBI" id="CHEBI:136412"/>
        <dbReference type="ChEBI" id="CHEBI:157695"/>
        <dbReference type="ChEBI" id="CHEBI:167181"/>
        <dbReference type="EC" id="4.2.99.18"/>
    </reaction>
</comment>
<dbReference type="EC" id="3.2.2.23" evidence="15"/>
<evidence type="ECO:0000256" key="9">
    <source>
        <dbReference type="ARBA" id="ARBA00023125"/>
    </source>
</evidence>
<dbReference type="GO" id="GO:0140078">
    <property type="term" value="F:class I DNA-(apurinic or apyrimidinic site) endonuclease activity"/>
    <property type="evidence" value="ECO:0007669"/>
    <property type="project" value="UniProtKB-EC"/>
</dbReference>
<keyword evidence="10 15" id="KW-0234">DNA repair</keyword>
<feature type="active site" description="Proton donor; for beta-elimination activity" evidence="15">
    <location>
        <position position="57"/>
    </location>
</feature>
<evidence type="ECO:0000256" key="6">
    <source>
        <dbReference type="ARBA" id="ARBA00022771"/>
    </source>
</evidence>
<dbReference type="GO" id="GO:0003684">
    <property type="term" value="F:damaged DNA binding"/>
    <property type="evidence" value="ECO:0007669"/>
    <property type="project" value="InterPro"/>
</dbReference>
<accession>A0A4R6M3M9</accession>
<dbReference type="Pfam" id="PF01149">
    <property type="entry name" value="Fapy_DNA_glyco"/>
    <property type="match status" value="1"/>
</dbReference>
<dbReference type="RefSeq" id="WP_133504956.1">
    <property type="nucleotide sequence ID" value="NZ_SNXC01000015.1"/>
</dbReference>